<dbReference type="Proteomes" id="UP000321479">
    <property type="component" value="Chromosome"/>
</dbReference>
<reference evidence="2 3" key="1">
    <citation type="journal article" date="2017" name="Curr. Microbiol.">
        <title>Mucilaginibacter ginsenosidivorans sp. nov., Isolated from Soil of Ginseng Field.</title>
        <authorList>
            <person name="Kim M.M."/>
            <person name="Siddiqi M.Z."/>
            <person name="Im W.T."/>
        </authorList>
    </citation>
    <scope>NUCLEOTIDE SEQUENCE [LARGE SCALE GENOMIC DNA]</scope>
    <source>
        <strain evidence="2 3">Gsoil 3017</strain>
    </source>
</reference>
<dbReference type="PANTHER" id="PTHR39200">
    <property type="entry name" value="HYPOTHETICAL EXPORTED PROTEIN"/>
    <property type="match status" value="1"/>
</dbReference>
<dbReference type="AlphaFoldDB" id="A0A5B8V0R4"/>
<name>A0A5B8V0R4_9SPHI</name>
<proteinExistence type="predicted"/>
<dbReference type="EMBL" id="CP042436">
    <property type="protein sequence ID" value="QEC64799.1"/>
    <property type="molecule type" value="Genomic_DNA"/>
</dbReference>
<evidence type="ECO:0000259" key="1">
    <source>
        <dbReference type="Pfam" id="PF10988"/>
    </source>
</evidence>
<dbReference type="OrthoDB" id="5585143at2"/>
<dbReference type="Pfam" id="PF10988">
    <property type="entry name" value="DUF2807"/>
    <property type="match status" value="1"/>
</dbReference>
<dbReference type="PANTHER" id="PTHR39200:SF1">
    <property type="entry name" value="AUTO-TRANSPORTER ADHESIN HEAD GIN DOMAIN-CONTAINING PROTEIN-RELATED"/>
    <property type="match status" value="1"/>
</dbReference>
<accession>A0A5B8V0R4</accession>
<sequence length="240" mass="25646">MKKISLIPIAFISLLAIAVLPSCRFRCVKGSGNHVSENHKVSDFTRINVSGGFKVTLKQDSSLNVNINADDNLMKYIHVESDGDELKIYYKKNVCPSGQMEISIGVHNLEKLKGSGAINFLSDGKINTKDLDIKLNGASNINMDLSAANVSTESAGASEITLRGQATSHRIEMTGNGTVHAFDFVVGKYEVRTTGASDCEINVLNDLQVSSTGAADVKYKGNPANVNTSKVGAATVTHVN</sequence>
<protein>
    <submittedName>
        <fullName evidence="2">DUF2807 domain-containing protein</fullName>
    </submittedName>
</protein>
<feature type="domain" description="Putative auto-transporter adhesin head GIN" evidence="1">
    <location>
        <begin position="43"/>
        <end position="223"/>
    </location>
</feature>
<evidence type="ECO:0000313" key="3">
    <source>
        <dbReference type="Proteomes" id="UP000321479"/>
    </source>
</evidence>
<dbReference type="Gene3D" id="2.160.20.120">
    <property type="match status" value="1"/>
</dbReference>
<dbReference type="KEGG" id="mgin:FRZ54_20260"/>
<evidence type="ECO:0000313" key="2">
    <source>
        <dbReference type="EMBL" id="QEC64799.1"/>
    </source>
</evidence>
<organism evidence="2 3">
    <name type="scientific">Mucilaginibacter ginsenosidivorans</name>
    <dbReference type="NCBI Taxonomy" id="398053"/>
    <lineage>
        <taxon>Bacteria</taxon>
        <taxon>Pseudomonadati</taxon>
        <taxon>Bacteroidota</taxon>
        <taxon>Sphingobacteriia</taxon>
        <taxon>Sphingobacteriales</taxon>
        <taxon>Sphingobacteriaceae</taxon>
        <taxon>Mucilaginibacter</taxon>
    </lineage>
</organism>
<keyword evidence="3" id="KW-1185">Reference proteome</keyword>
<gene>
    <name evidence="2" type="ORF">FRZ54_20260</name>
</gene>
<dbReference type="InterPro" id="IPR021255">
    <property type="entry name" value="DUF2807"/>
</dbReference>
<dbReference type="RefSeq" id="WP_147033633.1">
    <property type="nucleotide sequence ID" value="NZ_CP042436.1"/>
</dbReference>